<sequence>MQASRFEYRFRFALHALIYLLGFLSPWLLFGNVLNMEPRSTWLVLSSAITRLGWLTFPGAVLALIGLALVLTGAAALLRVWGAAYVGSGVVRSASMHGEALLADGPYRHTRNPLYLGTMLHTIGISLLMPPSGAILAVVLLIVLNIRLALAEEPFLRERFGEAYVQYCSKVPRFLPTPSPQVPSAGQRPHWGQAVLGELYFVGAFLTLAIFGWDFNASPLRRDLLICLGLAIVVRAFLPPAPATDEAAIAP</sequence>
<evidence type="ECO:0000256" key="2">
    <source>
        <dbReference type="ARBA" id="ARBA00022692"/>
    </source>
</evidence>
<dbReference type="GO" id="GO:0008168">
    <property type="term" value="F:methyltransferase activity"/>
    <property type="evidence" value="ECO:0007669"/>
    <property type="project" value="UniProtKB-KW"/>
</dbReference>
<evidence type="ECO:0000256" key="1">
    <source>
        <dbReference type="ARBA" id="ARBA00004127"/>
    </source>
</evidence>
<proteinExistence type="predicted"/>
<comment type="subcellular location">
    <subcellularLocation>
        <location evidence="1">Endomembrane system</location>
        <topology evidence="1">Multi-pass membrane protein</topology>
    </subcellularLocation>
</comment>
<keyword evidence="6" id="KW-0808">Transferase</keyword>
<evidence type="ECO:0000313" key="6">
    <source>
        <dbReference type="EMBL" id="SEG17652.1"/>
    </source>
</evidence>
<dbReference type="PANTHER" id="PTHR12714:SF9">
    <property type="entry name" value="PROTEIN-S-ISOPRENYLCYSTEINE O-METHYLTRANSFERASE"/>
    <property type="match status" value="1"/>
</dbReference>
<keyword evidence="6" id="KW-0489">Methyltransferase</keyword>
<dbReference type="GO" id="GO:0032259">
    <property type="term" value="P:methylation"/>
    <property type="evidence" value="ECO:0007669"/>
    <property type="project" value="UniProtKB-KW"/>
</dbReference>
<evidence type="ECO:0000313" key="7">
    <source>
        <dbReference type="Proteomes" id="UP000236728"/>
    </source>
</evidence>
<dbReference type="Proteomes" id="UP000236728">
    <property type="component" value="Unassembled WGS sequence"/>
</dbReference>
<dbReference type="OrthoDB" id="5471300at2"/>
<dbReference type="EMBL" id="FNVA01000003">
    <property type="protein sequence ID" value="SEG17652.1"/>
    <property type="molecule type" value="Genomic_DNA"/>
</dbReference>
<evidence type="ECO:0000256" key="3">
    <source>
        <dbReference type="ARBA" id="ARBA00022989"/>
    </source>
</evidence>
<evidence type="ECO:0000256" key="4">
    <source>
        <dbReference type="ARBA" id="ARBA00023136"/>
    </source>
</evidence>
<dbReference type="GO" id="GO:0012505">
    <property type="term" value="C:endomembrane system"/>
    <property type="evidence" value="ECO:0007669"/>
    <property type="project" value="UniProtKB-SubCell"/>
</dbReference>
<keyword evidence="4 5" id="KW-0472">Membrane</keyword>
<feature type="transmembrane region" description="Helical" evidence="5">
    <location>
        <begin position="191"/>
        <end position="212"/>
    </location>
</feature>
<dbReference type="Pfam" id="PF04191">
    <property type="entry name" value="PEMT"/>
    <property type="match status" value="1"/>
</dbReference>
<feature type="transmembrane region" description="Helical" evidence="5">
    <location>
        <begin position="12"/>
        <end position="34"/>
    </location>
</feature>
<keyword evidence="7" id="KW-1185">Reference proteome</keyword>
<keyword evidence="3 5" id="KW-1133">Transmembrane helix</keyword>
<dbReference type="InterPro" id="IPR007318">
    <property type="entry name" value="Phopholipid_MeTrfase"/>
</dbReference>
<dbReference type="PANTHER" id="PTHR12714">
    <property type="entry name" value="PROTEIN-S ISOPRENYLCYSTEINE O-METHYLTRANSFERASE"/>
    <property type="match status" value="1"/>
</dbReference>
<feature type="transmembrane region" description="Helical" evidence="5">
    <location>
        <begin position="54"/>
        <end position="78"/>
    </location>
</feature>
<evidence type="ECO:0000256" key="5">
    <source>
        <dbReference type="SAM" id="Phobius"/>
    </source>
</evidence>
<keyword evidence="2 5" id="KW-0812">Transmembrane</keyword>
<dbReference type="AlphaFoldDB" id="A0A1H5Y1B7"/>
<protein>
    <submittedName>
        <fullName evidence="6">Protein-S-isoprenylcysteine O-methyltransferase Ste14</fullName>
    </submittedName>
</protein>
<accession>A0A1H5Y1B7</accession>
<dbReference type="RefSeq" id="WP_103932973.1">
    <property type="nucleotide sequence ID" value="NZ_FNVA01000003.1"/>
</dbReference>
<reference evidence="6 7" key="1">
    <citation type="submission" date="2016-10" db="EMBL/GenBank/DDBJ databases">
        <authorList>
            <person name="de Groot N.N."/>
        </authorList>
    </citation>
    <scope>NUCLEOTIDE SEQUENCE [LARGE SCALE GENOMIC DNA]</scope>
    <source>
        <strain evidence="6 7">DSM 22489</strain>
    </source>
</reference>
<gene>
    <name evidence="6" type="ORF">SAMN05421819_2068</name>
</gene>
<dbReference type="Gene3D" id="1.20.120.1630">
    <property type="match status" value="1"/>
</dbReference>
<name>A0A1H5Y1B7_9BACT</name>
<feature type="transmembrane region" description="Helical" evidence="5">
    <location>
        <begin position="127"/>
        <end position="150"/>
    </location>
</feature>
<organism evidence="6 7">
    <name type="scientific">Bryocella elongata</name>
    <dbReference type="NCBI Taxonomy" id="863522"/>
    <lineage>
        <taxon>Bacteria</taxon>
        <taxon>Pseudomonadati</taxon>
        <taxon>Acidobacteriota</taxon>
        <taxon>Terriglobia</taxon>
        <taxon>Terriglobales</taxon>
        <taxon>Acidobacteriaceae</taxon>
        <taxon>Bryocella</taxon>
    </lineage>
</organism>